<organism evidence="1 2">
    <name type="scientific">Nephila pilipes</name>
    <name type="common">Giant wood spider</name>
    <name type="synonym">Nephila maculata</name>
    <dbReference type="NCBI Taxonomy" id="299642"/>
    <lineage>
        <taxon>Eukaryota</taxon>
        <taxon>Metazoa</taxon>
        <taxon>Ecdysozoa</taxon>
        <taxon>Arthropoda</taxon>
        <taxon>Chelicerata</taxon>
        <taxon>Arachnida</taxon>
        <taxon>Araneae</taxon>
        <taxon>Araneomorphae</taxon>
        <taxon>Entelegynae</taxon>
        <taxon>Araneoidea</taxon>
        <taxon>Nephilidae</taxon>
        <taxon>Nephila</taxon>
    </lineage>
</organism>
<accession>A0A8X6N5B1</accession>
<reference evidence="1" key="1">
    <citation type="submission" date="2020-08" db="EMBL/GenBank/DDBJ databases">
        <title>Multicomponent nature underlies the extraordinary mechanical properties of spider dragline silk.</title>
        <authorList>
            <person name="Kono N."/>
            <person name="Nakamura H."/>
            <person name="Mori M."/>
            <person name="Yoshida Y."/>
            <person name="Ohtoshi R."/>
            <person name="Malay A.D."/>
            <person name="Moran D.A.P."/>
            <person name="Tomita M."/>
            <person name="Numata K."/>
            <person name="Arakawa K."/>
        </authorList>
    </citation>
    <scope>NUCLEOTIDE SEQUENCE</scope>
</reference>
<keyword evidence="2" id="KW-1185">Reference proteome</keyword>
<comment type="caution">
    <text evidence="1">The sequence shown here is derived from an EMBL/GenBank/DDBJ whole genome shotgun (WGS) entry which is preliminary data.</text>
</comment>
<evidence type="ECO:0000313" key="2">
    <source>
        <dbReference type="Proteomes" id="UP000887013"/>
    </source>
</evidence>
<gene>
    <name evidence="1" type="ORF">NPIL_104991</name>
</gene>
<dbReference type="Proteomes" id="UP000887013">
    <property type="component" value="Unassembled WGS sequence"/>
</dbReference>
<proteinExistence type="predicted"/>
<dbReference type="AlphaFoldDB" id="A0A8X6N5B1"/>
<dbReference type="EMBL" id="BMAW01100428">
    <property type="protein sequence ID" value="GFS94877.1"/>
    <property type="molecule type" value="Genomic_DNA"/>
</dbReference>
<protein>
    <submittedName>
        <fullName evidence="1">Uncharacterized protein</fullName>
    </submittedName>
</protein>
<name>A0A8X6N5B1_NEPPI</name>
<evidence type="ECO:0000313" key="1">
    <source>
        <dbReference type="EMBL" id="GFS94877.1"/>
    </source>
</evidence>
<sequence length="76" mass="9033">MNEKKKQPVVCKMPLYECHMLTSHLQLQFVSEMDRLLAATKEKRRWYAINREPSIHEKPKLSAETIFLCDEDDPEL</sequence>